<dbReference type="SUPFAM" id="SSF48619">
    <property type="entry name" value="Phospholipase A2, PLA2"/>
    <property type="match status" value="1"/>
</dbReference>
<dbReference type="Proteomes" id="UP000193920">
    <property type="component" value="Unassembled WGS sequence"/>
</dbReference>
<comment type="caution">
    <text evidence="2">The sequence shown here is derived from an EMBL/GenBank/DDBJ whole genome shotgun (WGS) entry which is preliminary data.</text>
</comment>
<name>A0A1Y2ANU6_9FUNG</name>
<dbReference type="GO" id="GO:0006644">
    <property type="term" value="P:phospholipid metabolic process"/>
    <property type="evidence" value="ECO:0007669"/>
    <property type="project" value="InterPro"/>
</dbReference>
<protein>
    <submittedName>
        <fullName evidence="2">Uncharacterized protein</fullName>
    </submittedName>
</protein>
<dbReference type="InterPro" id="IPR036444">
    <property type="entry name" value="PLipase_A2_dom_sf"/>
</dbReference>
<feature type="signal peptide" evidence="1">
    <location>
        <begin position="1"/>
        <end position="21"/>
    </location>
</feature>
<evidence type="ECO:0000256" key="1">
    <source>
        <dbReference type="SAM" id="SignalP"/>
    </source>
</evidence>
<dbReference type="OrthoDB" id="10043382at2759"/>
<sequence length="336" mass="37055">MVLLNFKCVLFLVAFSHSVLSGTIRSSCGKVPDDAKEEVNEVSKQLSISHCDAANVYNYIVKGEKYFKDILSIKDDLNLSEKKCQKKCSNAAQKLDKEFKNINMDKIKEYSNILLGLDFLTNCEEICHLASVDAQVLKKEGIAEEVINTTKIISKSEFEKRDTKPCDPVSQGIINLTSTLPYSYGFYRYTQGAGSAQTAISVVNGCGPKNNAQVSQIVGNLPYAEDFRPVCNSHDICVTCHQLPRSGCDSQFKTNLKSLCSVMFQINSGDSFFVKAKKTVQKADCDFTASLFADAVSLFGENAYQDTPVNTSTSCAACGVPIVRDTLYKTPFYVLK</sequence>
<reference evidence="2 3" key="1">
    <citation type="submission" date="2016-08" db="EMBL/GenBank/DDBJ databases">
        <title>A Parts List for Fungal Cellulosomes Revealed by Comparative Genomics.</title>
        <authorList>
            <consortium name="DOE Joint Genome Institute"/>
            <person name="Haitjema C.H."/>
            <person name="Gilmore S.P."/>
            <person name="Henske J.K."/>
            <person name="Solomon K.V."/>
            <person name="De Groot R."/>
            <person name="Kuo A."/>
            <person name="Mondo S.J."/>
            <person name="Salamov A.A."/>
            <person name="Labutti K."/>
            <person name="Zhao Z."/>
            <person name="Chiniquy J."/>
            <person name="Barry K."/>
            <person name="Brewer H.M."/>
            <person name="Purvine S.O."/>
            <person name="Wright A.T."/>
            <person name="Boxma B."/>
            <person name="Van Alen T."/>
            <person name="Hackstein J.H."/>
            <person name="Baker S.E."/>
            <person name="Grigoriev I.V."/>
            <person name="O'Malley M.A."/>
        </authorList>
    </citation>
    <scope>NUCLEOTIDE SEQUENCE [LARGE SCALE GENOMIC DNA]</scope>
    <source>
        <strain evidence="2 3">G1</strain>
    </source>
</reference>
<dbReference type="Gene3D" id="1.20.90.10">
    <property type="entry name" value="Phospholipase A2 domain"/>
    <property type="match status" value="1"/>
</dbReference>
<keyword evidence="3" id="KW-1185">Reference proteome</keyword>
<dbReference type="GO" id="GO:0050482">
    <property type="term" value="P:arachidonate secretion"/>
    <property type="evidence" value="ECO:0007669"/>
    <property type="project" value="InterPro"/>
</dbReference>
<dbReference type="GO" id="GO:0004623">
    <property type="term" value="F:phospholipase A2 activity"/>
    <property type="evidence" value="ECO:0007669"/>
    <property type="project" value="InterPro"/>
</dbReference>
<evidence type="ECO:0000313" key="2">
    <source>
        <dbReference type="EMBL" id="ORY24156.1"/>
    </source>
</evidence>
<dbReference type="AlphaFoldDB" id="A0A1Y2ANU6"/>
<gene>
    <name evidence="2" type="ORF">LY90DRAFT_675292</name>
</gene>
<evidence type="ECO:0000313" key="3">
    <source>
        <dbReference type="Proteomes" id="UP000193920"/>
    </source>
</evidence>
<dbReference type="EMBL" id="MCOG01000225">
    <property type="protein sequence ID" value="ORY24156.1"/>
    <property type="molecule type" value="Genomic_DNA"/>
</dbReference>
<organism evidence="2 3">
    <name type="scientific">Neocallimastix californiae</name>
    <dbReference type="NCBI Taxonomy" id="1754190"/>
    <lineage>
        <taxon>Eukaryota</taxon>
        <taxon>Fungi</taxon>
        <taxon>Fungi incertae sedis</taxon>
        <taxon>Chytridiomycota</taxon>
        <taxon>Chytridiomycota incertae sedis</taxon>
        <taxon>Neocallimastigomycetes</taxon>
        <taxon>Neocallimastigales</taxon>
        <taxon>Neocallimastigaceae</taxon>
        <taxon>Neocallimastix</taxon>
    </lineage>
</organism>
<feature type="chain" id="PRO_5013118832" evidence="1">
    <location>
        <begin position="22"/>
        <end position="336"/>
    </location>
</feature>
<proteinExistence type="predicted"/>
<dbReference type="STRING" id="1754190.A0A1Y2ANU6"/>
<accession>A0A1Y2ANU6</accession>
<keyword evidence="1" id="KW-0732">Signal</keyword>